<evidence type="ECO:0000313" key="2">
    <source>
        <dbReference type="Proteomes" id="UP000019376"/>
    </source>
</evidence>
<dbReference type="HOGENOM" id="CLU_093239_0_0_1"/>
<organism evidence="1 2">
    <name type="scientific">Penicillium oxalicum (strain 114-2 / CGMCC 5302)</name>
    <name type="common">Penicillium decumbens</name>
    <dbReference type="NCBI Taxonomy" id="933388"/>
    <lineage>
        <taxon>Eukaryota</taxon>
        <taxon>Fungi</taxon>
        <taxon>Dikarya</taxon>
        <taxon>Ascomycota</taxon>
        <taxon>Pezizomycotina</taxon>
        <taxon>Eurotiomycetes</taxon>
        <taxon>Eurotiomycetidae</taxon>
        <taxon>Eurotiales</taxon>
        <taxon>Aspergillaceae</taxon>
        <taxon>Penicillium</taxon>
    </lineage>
</organism>
<dbReference type="Proteomes" id="UP000019376">
    <property type="component" value="Unassembled WGS sequence"/>
</dbReference>
<keyword evidence="2" id="KW-1185">Reference proteome</keyword>
<gene>
    <name evidence="1" type="ORF">PDE_00386</name>
</gene>
<protein>
    <submittedName>
        <fullName evidence="1">Uncharacterized protein</fullName>
    </submittedName>
</protein>
<accession>S8AI99</accession>
<dbReference type="eggNOG" id="ENOG502SY8F">
    <property type="taxonomic scope" value="Eukaryota"/>
</dbReference>
<dbReference type="EMBL" id="KB644408">
    <property type="protein sequence ID" value="EPS25453.1"/>
    <property type="molecule type" value="Genomic_DNA"/>
</dbReference>
<evidence type="ECO:0000313" key="1">
    <source>
        <dbReference type="EMBL" id="EPS25453.1"/>
    </source>
</evidence>
<sequence length="261" mass="29797">MAFVQPLRNFFFEPLPPLNVGPYHTQISAIHPISFVGKLGLWDHFEAIVRDTFDSTKWDDTAQLPILGVSPLAHEYYHVGEERGVQSRFTERISQALTHVAVAQQLDFRFGDAKCVLPTYAKSPDFMIWNPSSNTHLVVGELKTPWIREHQLGELVMTAMNGGSEWGLRRNLGQIAMYMCDLGLKYGVLSTYDETVFLRQVVERRKWKLEVSPVIQGSHGLEDPNVTTLRMCFFHMASLSLIDRHFEMGGLRAQQWTESLC</sequence>
<dbReference type="PhylomeDB" id="S8AI99"/>
<reference evidence="1 2" key="1">
    <citation type="journal article" date="2013" name="PLoS ONE">
        <title>Genomic and secretomic analyses reveal unique features of the lignocellulolytic enzyme system of Penicillium decumbens.</title>
        <authorList>
            <person name="Liu G."/>
            <person name="Zhang L."/>
            <person name="Wei X."/>
            <person name="Zou G."/>
            <person name="Qin Y."/>
            <person name="Ma L."/>
            <person name="Li J."/>
            <person name="Zheng H."/>
            <person name="Wang S."/>
            <person name="Wang C."/>
            <person name="Xun L."/>
            <person name="Zhao G.-P."/>
            <person name="Zhou Z."/>
            <person name="Qu Y."/>
        </authorList>
    </citation>
    <scope>NUCLEOTIDE SEQUENCE [LARGE SCALE GENOMIC DNA]</scope>
    <source>
        <strain evidence="2">114-2 / CGMCC 5302</strain>
    </source>
</reference>
<dbReference type="OrthoDB" id="3796275at2759"/>
<name>S8AI99_PENO1</name>
<dbReference type="AlphaFoldDB" id="S8AI99"/>
<proteinExistence type="predicted"/>